<evidence type="ECO:0000313" key="1">
    <source>
        <dbReference type="EMBL" id="KAG5595248.1"/>
    </source>
</evidence>
<dbReference type="Proteomes" id="UP000824120">
    <property type="component" value="Chromosome 7"/>
</dbReference>
<proteinExistence type="predicted"/>
<evidence type="ECO:0000313" key="2">
    <source>
        <dbReference type="Proteomes" id="UP000824120"/>
    </source>
</evidence>
<keyword evidence="2" id="KW-1185">Reference proteome</keyword>
<dbReference type="Gene3D" id="3.60.10.10">
    <property type="entry name" value="Endonuclease/exonuclease/phosphatase"/>
    <property type="match status" value="1"/>
</dbReference>
<protein>
    <submittedName>
        <fullName evidence="1">Uncharacterized protein</fullName>
    </submittedName>
</protein>
<sequence length="145" mass="16326">MLKRMHELSIIDIDCVVIEEDDQQITCDISHNEIETHFTQTLGVRQVDKRVLSVGDYNVITSMEEKLGGIPYNMRKSLEFIVVIEACGLIDLGFSGQRFTWSNKRGIHHKITEAAGGAMVNDKWLETMPQTTITHLPSVGSDHCP</sequence>
<dbReference type="EMBL" id="JACXVP010000007">
    <property type="protein sequence ID" value="KAG5595248.1"/>
    <property type="molecule type" value="Genomic_DNA"/>
</dbReference>
<dbReference type="PANTHER" id="PTHR33710:SF54">
    <property type="entry name" value="NON-LTR RETROELEMENT REVERSE TRANSCRIPTASE"/>
    <property type="match status" value="1"/>
</dbReference>
<reference evidence="1 2" key="1">
    <citation type="submission" date="2020-09" db="EMBL/GenBank/DDBJ databases">
        <title>De no assembly of potato wild relative species, Solanum commersonii.</title>
        <authorList>
            <person name="Cho K."/>
        </authorList>
    </citation>
    <scope>NUCLEOTIDE SEQUENCE [LARGE SCALE GENOMIC DNA]</scope>
    <source>
        <strain evidence="1">LZ3.2</strain>
        <tissue evidence="1">Leaf</tissue>
    </source>
</reference>
<dbReference type="InterPro" id="IPR036691">
    <property type="entry name" value="Endo/exonu/phosph_ase_sf"/>
</dbReference>
<accession>A0A9J5Y6N1</accession>
<dbReference type="OrthoDB" id="1935929at2759"/>
<gene>
    <name evidence="1" type="ORF">H5410_036480</name>
</gene>
<dbReference type="SUPFAM" id="SSF56219">
    <property type="entry name" value="DNase I-like"/>
    <property type="match status" value="1"/>
</dbReference>
<organism evidence="1 2">
    <name type="scientific">Solanum commersonii</name>
    <name type="common">Commerson's wild potato</name>
    <name type="synonym">Commerson's nightshade</name>
    <dbReference type="NCBI Taxonomy" id="4109"/>
    <lineage>
        <taxon>Eukaryota</taxon>
        <taxon>Viridiplantae</taxon>
        <taxon>Streptophyta</taxon>
        <taxon>Embryophyta</taxon>
        <taxon>Tracheophyta</taxon>
        <taxon>Spermatophyta</taxon>
        <taxon>Magnoliopsida</taxon>
        <taxon>eudicotyledons</taxon>
        <taxon>Gunneridae</taxon>
        <taxon>Pentapetalae</taxon>
        <taxon>asterids</taxon>
        <taxon>lamiids</taxon>
        <taxon>Solanales</taxon>
        <taxon>Solanaceae</taxon>
        <taxon>Solanoideae</taxon>
        <taxon>Solaneae</taxon>
        <taxon>Solanum</taxon>
    </lineage>
</organism>
<name>A0A9J5Y6N1_SOLCO</name>
<comment type="caution">
    <text evidence="1">The sequence shown here is derived from an EMBL/GenBank/DDBJ whole genome shotgun (WGS) entry which is preliminary data.</text>
</comment>
<dbReference type="AlphaFoldDB" id="A0A9J5Y6N1"/>
<dbReference type="PANTHER" id="PTHR33710">
    <property type="entry name" value="BNAC02G09200D PROTEIN"/>
    <property type="match status" value="1"/>
</dbReference>